<dbReference type="GO" id="GO:0003964">
    <property type="term" value="F:RNA-directed DNA polymerase activity"/>
    <property type="evidence" value="ECO:0007669"/>
    <property type="project" value="UniProtKB-KW"/>
</dbReference>
<dbReference type="EMBL" id="JACEEZ010011391">
    <property type="protein sequence ID" value="KAG0721295.1"/>
    <property type="molecule type" value="Genomic_DNA"/>
</dbReference>
<keyword evidence="2" id="KW-0548">Nucleotidyltransferase</keyword>
<dbReference type="Proteomes" id="UP000770661">
    <property type="component" value="Unassembled WGS sequence"/>
</dbReference>
<name>A0A8J4YH92_CHIOP</name>
<keyword evidence="2" id="KW-0808">Transferase</keyword>
<organism evidence="2 3">
    <name type="scientific">Chionoecetes opilio</name>
    <name type="common">Atlantic snow crab</name>
    <name type="synonym">Cancer opilio</name>
    <dbReference type="NCBI Taxonomy" id="41210"/>
    <lineage>
        <taxon>Eukaryota</taxon>
        <taxon>Metazoa</taxon>
        <taxon>Ecdysozoa</taxon>
        <taxon>Arthropoda</taxon>
        <taxon>Crustacea</taxon>
        <taxon>Multicrustacea</taxon>
        <taxon>Malacostraca</taxon>
        <taxon>Eumalacostraca</taxon>
        <taxon>Eucarida</taxon>
        <taxon>Decapoda</taxon>
        <taxon>Pleocyemata</taxon>
        <taxon>Brachyura</taxon>
        <taxon>Eubrachyura</taxon>
        <taxon>Majoidea</taxon>
        <taxon>Majidae</taxon>
        <taxon>Chionoecetes</taxon>
    </lineage>
</organism>
<gene>
    <name evidence="2" type="primary">pol_32</name>
    <name evidence="2" type="ORF">GWK47_046740</name>
</gene>
<reference evidence="2" key="1">
    <citation type="submission" date="2020-07" db="EMBL/GenBank/DDBJ databases">
        <title>The High-quality genome of the commercially important snow crab, Chionoecetes opilio.</title>
        <authorList>
            <person name="Jeong J.-H."/>
            <person name="Ryu S."/>
        </authorList>
    </citation>
    <scope>NUCLEOTIDE SEQUENCE</scope>
    <source>
        <strain evidence="2">MADBK_172401_WGS</strain>
        <tissue evidence="2">Digestive gland</tissue>
    </source>
</reference>
<dbReference type="OrthoDB" id="6382908at2759"/>
<evidence type="ECO:0000313" key="3">
    <source>
        <dbReference type="Proteomes" id="UP000770661"/>
    </source>
</evidence>
<dbReference type="InterPro" id="IPR000477">
    <property type="entry name" value="RT_dom"/>
</dbReference>
<evidence type="ECO:0000259" key="1">
    <source>
        <dbReference type="PROSITE" id="PS50878"/>
    </source>
</evidence>
<feature type="domain" description="Reverse transcriptase" evidence="1">
    <location>
        <begin position="23"/>
        <end position="193"/>
    </location>
</feature>
<dbReference type="Pfam" id="PF00078">
    <property type="entry name" value="RVT_1"/>
    <property type="match status" value="1"/>
</dbReference>
<keyword evidence="2" id="KW-0695">RNA-directed DNA polymerase</keyword>
<keyword evidence="3" id="KW-1185">Reference proteome</keyword>
<protein>
    <submittedName>
        <fullName evidence="2">RNA-directed DNA polymerase from mobile element jockey</fullName>
    </submittedName>
</protein>
<proteinExistence type="predicted"/>
<dbReference type="PANTHER" id="PTHR19446">
    <property type="entry name" value="REVERSE TRANSCRIPTASES"/>
    <property type="match status" value="1"/>
</dbReference>
<dbReference type="PROSITE" id="PS50878">
    <property type="entry name" value="RT_POL"/>
    <property type="match status" value="1"/>
</dbReference>
<dbReference type="AlphaFoldDB" id="A0A8J4YH92"/>
<accession>A0A8J4YH92</accession>
<evidence type="ECO:0000313" key="2">
    <source>
        <dbReference type="EMBL" id="KAG0721295.1"/>
    </source>
</evidence>
<sequence length="193" mass="21881">MSLHIVKRCASQLATPLSTIFQHCLTTGRWPTLWKGARVVAIHKKGKITDPMKYRPTNLLLILGKTLEAIKADNISSYFTSHHLLNIKQVGFRVNRSAADLLLHLSTTWHKRLDQEKDTYVIGLDIAGAFDRVWHHGLITKLNSLGVRSGHLLLLLHDYLRDRFLRVVVDGQTSEEYSIFAGVPQDRVLSPLL</sequence>
<comment type="caution">
    <text evidence="2">The sequence shown here is derived from an EMBL/GenBank/DDBJ whole genome shotgun (WGS) entry which is preliminary data.</text>
</comment>